<feature type="compositionally biased region" description="Basic and acidic residues" evidence="1">
    <location>
        <begin position="105"/>
        <end position="119"/>
    </location>
</feature>
<feature type="compositionally biased region" description="Low complexity" evidence="1">
    <location>
        <begin position="305"/>
        <end position="316"/>
    </location>
</feature>
<proteinExistence type="predicted"/>
<dbReference type="EMBL" id="KN824277">
    <property type="protein sequence ID" value="KIM33927.1"/>
    <property type="molecule type" value="Genomic_DNA"/>
</dbReference>
<dbReference type="GO" id="GO:0006270">
    <property type="term" value="P:DNA replication initiation"/>
    <property type="evidence" value="ECO:0007669"/>
    <property type="project" value="TreeGrafter"/>
</dbReference>
<dbReference type="SUPFAM" id="SSF52540">
    <property type="entry name" value="P-loop containing nucleoside triphosphate hydrolases"/>
    <property type="match status" value="1"/>
</dbReference>
<dbReference type="Pfam" id="PF13191">
    <property type="entry name" value="AAA_16"/>
    <property type="match status" value="1"/>
</dbReference>
<feature type="compositionally biased region" description="Basic and acidic residues" evidence="1">
    <location>
        <begin position="21"/>
        <end position="34"/>
    </location>
</feature>
<feature type="region of interest" description="Disordered" evidence="1">
    <location>
        <begin position="591"/>
        <end position="613"/>
    </location>
</feature>
<accession>A0A0C2XYJ2</accession>
<dbReference type="AlphaFoldDB" id="A0A0C2XYJ2"/>
<evidence type="ECO:0000259" key="2">
    <source>
        <dbReference type="Pfam" id="PF13191"/>
    </source>
</evidence>
<dbReference type="HOGENOM" id="CLU_354944_0_0_1"/>
<dbReference type="STRING" id="933852.A0A0C2XYJ2"/>
<dbReference type="PANTHER" id="PTHR12087">
    <property type="entry name" value="ORIGIN RECOGNITION COMPLEX SUBUNIT 4"/>
    <property type="match status" value="1"/>
</dbReference>
<dbReference type="Proteomes" id="UP000054097">
    <property type="component" value="Unassembled WGS sequence"/>
</dbReference>
<keyword evidence="4" id="KW-1185">Reference proteome</keyword>
<dbReference type="Gene3D" id="3.40.50.300">
    <property type="entry name" value="P-loop containing nucleotide triphosphate hydrolases"/>
    <property type="match status" value="1"/>
</dbReference>
<dbReference type="InterPro" id="IPR041664">
    <property type="entry name" value="AAA_16"/>
</dbReference>
<organism evidence="3 4">
    <name type="scientific">Serendipita vermifera MAFF 305830</name>
    <dbReference type="NCBI Taxonomy" id="933852"/>
    <lineage>
        <taxon>Eukaryota</taxon>
        <taxon>Fungi</taxon>
        <taxon>Dikarya</taxon>
        <taxon>Basidiomycota</taxon>
        <taxon>Agaricomycotina</taxon>
        <taxon>Agaricomycetes</taxon>
        <taxon>Sebacinales</taxon>
        <taxon>Serendipitaceae</taxon>
        <taxon>Serendipita</taxon>
    </lineage>
</organism>
<reference evidence="4" key="2">
    <citation type="submission" date="2015-01" db="EMBL/GenBank/DDBJ databases">
        <title>Evolutionary Origins and Diversification of the Mycorrhizal Mutualists.</title>
        <authorList>
            <consortium name="DOE Joint Genome Institute"/>
            <consortium name="Mycorrhizal Genomics Consortium"/>
            <person name="Kohler A."/>
            <person name="Kuo A."/>
            <person name="Nagy L.G."/>
            <person name="Floudas D."/>
            <person name="Copeland A."/>
            <person name="Barry K.W."/>
            <person name="Cichocki N."/>
            <person name="Veneault-Fourrey C."/>
            <person name="LaButti K."/>
            <person name="Lindquist E.A."/>
            <person name="Lipzen A."/>
            <person name="Lundell T."/>
            <person name="Morin E."/>
            <person name="Murat C."/>
            <person name="Riley R."/>
            <person name="Ohm R."/>
            <person name="Sun H."/>
            <person name="Tunlid A."/>
            <person name="Henrissat B."/>
            <person name="Grigoriev I.V."/>
            <person name="Hibbett D.S."/>
            <person name="Martin F."/>
        </authorList>
    </citation>
    <scope>NUCLEOTIDE SEQUENCE [LARGE SCALE GENOMIC DNA]</scope>
    <source>
        <strain evidence="4">MAFF 305830</strain>
    </source>
</reference>
<dbReference type="InterPro" id="IPR016527">
    <property type="entry name" value="ORC4"/>
</dbReference>
<dbReference type="PANTHER" id="PTHR12087:SF0">
    <property type="entry name" value="ORIGIN RECOGNITION COMPLEX SUBUNIT 4"/>
    <property type="match status" value="1"/>
</dbReference>
<evidence type="ECO:0000313" key="4">
    <source>
        <dbReference type="Proteomes" id="UP000054097"/>
    </source>
</evidence>
<feature type="compositionally biased region" description="Basic and acidic residues" evidence="1">
    <location>
        <begin position="73"/>
        <end position="85"/>
    </location>
</feature>
<sequence length="791" mass="86703">MPPKRKRASSPIIDTHKRAKRVDDSEGRDSERETGPASRASRRKTITAVTPLRKGVVTSTVLQRTPVKQRYAKSLERVPKGAKESDVDEDEDEEEPEITKPSLRSAKDKKKELVPDKVAKNSTIKAKAEKPSQQVPVTPAKATKTPANKSQPNKSSSGAVFDDETPLRGRRRASSPHSEAARKLVLDKLPSKVEMTRMLKKHKHRATNDADMADAEDETQPTPCPPRQATAQDREPNPTETKKSKNAEVITPRMKRIPGKSSGRPLANLGTLLDKQLSQASRSSKYKESISSLGESMSEDEEATPTKPAKPFAAAKGLIPKTTTPRNVAKFFPSSSSIGSHKIADSTPLRRPKKGRPSYTAKVDAVPVFDLAKSDAVSQTSSVRDELAVDSMVRSTPIPDTDSEYSGTEGDLTPASARAFVESSSPMIRYGDQEEDEMENDGTGEVILDESTMPVSQPVSPSKNALPKTLPEKFHRFIEPQKRLVMKMLRSPPFIDIAPPVLDERAPVEATAYHQLIDLLKGTCERGEGNSCLLLGPRGSGKTLVLNSALEACSSNPIILRLSGHTQTTDRLAMREIAYQLTHQTGVAFNIPDEEEGGDQGKSTEPGPDEQVDFTPPAAYLPALISQLTSLKRPVVVVLDAFDLFVSHPRQALLYCLLDTAQSCRAGDGRNGLLVVGASCVVNCVNYLEKRVKSRFSHRILKVANPPTLDEYLAVARRLLGAPLDETEVEGDKRGKAALAEWRELWKTSVEHFMSHKTTRTVLSETFAFRRDIGNLTRILCCCLLLVLPST</sequence>
<feature type="region of interest" description="Disordered" evidence="1">
    <location>
        <begin position="1"/>
        <end position="358"/>
    </location>
</feature>
<dbReference type="GO" id="GO:0005664">
    <property type="term" value="C:nuclear origin of replication recognition complex"/>
    <property type="evidence" value="ECO:0007669"/>
    <property type="project" value="TreeGrafter"/>
</dbReference>
<dbReference type="InterPro" id="IPR027417">
    <property type="entry name" value="P-loop_NTPase"/>
</dbReference>
<gene>
    <name evidence="3" type="ORF">M408DRAFT_5352</name>
</gene>
<reference evidence="3 4" key="1">
    <citation type="submission" date="2014-04" db="EMBL/GenBank/DDBJ databases">
        <authorList>
            <consortium name="DOE Joint Genome Institute"/>
            <person name="Kuo A."/>
            <person name="Zuccaro A."/>
            <person name="Kohler A."/>
            <person name="Nagy L.G."/>
            <person name="Floudas D."/>
            <person name="Copeland A."/>
            <person name="Barry K.W."/>
            <person name="Cichocki N."/>
            <person name="Veneault-Fourrey C."/>
            <person name="LaButti K."/>
            <person name="Lindquist E.A."/>
            <person name="Lipzen A."/>
            <person name="Lundell T."/>
            <person name="Morin E."/>
            <person name="Murat C."/>
            <person name="Sun H."/>
            <person name="Tunlid A."/>
            <person name="Henrissat B."/>
            <person name="Grigoriev I.V."/>
            <person name="Hibbett D.S."/>
            <person name="Martin F."/>
            <person name="Nordberg H.P."/>
            <person name="Cantor M.N."/>
            <person name="Hua S.X."/>
        </authorList>
    </citation>
    <scope>NUCLEOTIDE SEQUENCE [LARGE SCALE GENOMIC DNA]</scope>
    <source>
        <strain evidence="3 4">MAFF 305830</strain>
    </source>
</reference>
<dbReference type="GO" id="GO:0003688">
    <property type="term" value="F:DNA replication origin binding"/>
    <property type="evidence" value="ECO:0007669"/>
    <property type="project" value="TreeGrafter"/>
</dbReference>
<dbReference type="OrthoDB" id="343623at2759"/>
<feature type="compositionally biased region" description="Basic and acidic residues" evidence="1">
    <location>
        <begin position="232"/>
        <end position="246"/>
    </location>
</feature>
<feature type="compositionally biased region" description="Basic and acidic residues" evidence="1">
    <location>
        <begin position="179"/>
        <end position="197"/>
    </location>
</feature>
<feature type="compositionally biased region" description="Polar residues" evidence="1">
    <location>
        <begin position="145"/>
        <end position="158"/>
    </location>
</feature>
<evidence type="ECO:0000256" key="1">
    <source>
        <dbReference type="SAM" id="MobiDB-lite"/>
    </source>
</evidence>
<feature type="domain" description="Orc1-like AAA ATPase" evidence="2">
    <location>
        <begin position="514"/>
        <end position="663"/>
    </location>
</feature>
<feature type="compositionally biased region" description="Acidic residues" evidence="1">
    <location>
        <begin position="86"/>
        <end position="96"/>
    </location>
</feature>
<protein>
    <recommendedName>
        <fullName evidence="2">Orc1-like AAA ATPase domain-containing protein</fullName>
    </recommendedName>
</protein>
<evidence type="ECO:0000313" key="3">
    <source>
        <dbReference type="EMBL" id="KIM33927.1"/>
    </source>
</evidence>
<name>A0A0C2XYJ2_SERVB</name>